<accession>A0A164MG14</accession>
<dbReference type="AlphaFoldDB" id="A0A164MG14"/>
<reference evidence="1 2" key="1">
    <citation type="submission" date="2016-04" db="EMBL/GenBank/DDBJ databases">
        <authorList>
            <person name="Evans L.H."/>
            <person name="Alamgir A."/>
            <person name="Owens N."/>
            <person name="Weber N.D."/>
            <person name="Virtaneva K."/>
            <person name="Barbian K."/>
            <person name="Babar A."/>
            <person name="Rosenke K."/>
        </authorList>
    </citation>
    <scope>NUCLEOTIDE SEQUENCE [LARGE SCALE GENOMIC DNA]</scope>
    <source>
        <strain evidence="1 2">IFM 0406</strain>
    </source>
</reference>
<name>A0A164MG14_9NOCA</name>
<organism evidence="1 2">
    <name type="scientific">Nocardia terpenica</name>
    <dbReference type="NCBI Taxonomy" id="455432"/>
    <lineage>
        <taxon>Bacteria</taxon>
        <taxon>Bacillati</taxon>
        <taxon>Actinomycetota</taxon>
        <taxon>Actinomycetes</taxon>
        <taxon>Mycobacteriales</taxon>
        <taxon>Nocardiaceae</taxon>
        <taxon>Nocardia</taxon>
    </lineage>
</organism>
<dbReference type="EMBL" id="LWGR01000007">
    <property type="protein sequence ID" value="KZM73325.1"/>
    <property type="molecule type" value="Genomic_DNA"/>
</dbReference>
<sequence>MATGWPIATGLIEGAARHLIADRLEITGSRWGLTGAEAILRLRALIGIGDFPTYWNHHLTQEHQRGHPNDYQHAA</sequence>
<proteinExistence type="predicted"/>
<protein>
    <recommendedName>
        <fullName evidence="3">Transposase</fullName>
    </recommendedName>
</protein>
<evidence type="ECO:0008006" key="3">
    <source>
        <dbReference type="Google" id="ProtNLM"/>
    </source>
</evidence>
<evidence type="ECO:0000313" key="2">
    <source>
        <dbReference type="Proteomes" id="UP000076512"/>
    </source>
</evidence>
<dbReference type="Proteomes" id="UP000076512">
    <property type="component" value="Unassembled WGS sequence"/>
</dbReference>
<keyword evidence="2" id="KW-1185">Reference proteome</keyword>
<comment type="caution">
    <text evidence="1">The sequence shown here is derived from an EMBL/GenBank/DDBJ whole genome shotgun (WGS) entry which is preliminary data.</text>
</comment>
<gene>
    <name evidence="1" type="ORF">AWN90_32215</name>
</gene>
<evidence type="ECO:0000313" key="1">
    <source>
        <dbReference type="EMBL" id="KZM73325.1"/>
    </source>
</evidence>